<comment type="caution">
    <text evidence="2">The sequence shown here is derived from an EMBL/GenBank/DDBJ whole genome shotgun (WGS) entry which is preliminary data.</text>
</comment>
<dbReference type="Proteomes" id="UP000178943">
    <property type="component" value="Unassembled WGS sequence"/>
</dbReference>
<evidence type="ECO:0000313" key="2">
    <source>
        <dbReference type="EMBL" id="OGF62360.1"/>
    </source>
</evidence>
<evidence type="ECO:0000313" key="3">
    <source>
        <dbReference type="Proteomes" id="UP000178943"/>
    </source>
</evidence>
<organism evidence="2 3">
    <name type="scientific">Candidatus Fischerbacteria bacterium RBG_13_37_8</name>
    <dbReference type="NCBI Taxonomy" id="1817863"/>
    <lineage>
        <taxon>Bacteria</taxon>
        <taxon>Candidatus Fischeribacteriota</taxon>
    </lineage>
</organism>
<name>A0A1F5VG94_9BACT</name>
<sequence>MEIWESINDEIPVITYHSYSNDQWKIEDTKGLATIVDFKKGTLTVIYEKENIYAVEDLNNLMKSMQAASEKLLTEQEKEQQTPGNFKKKYIGKEKINGLESDHYAIFESGNKIEDIWLSKQSFFLPMEKLFSMLKEMNKPSESIRMQFIDDEQIDKLIAGLGFPIKVISYTPEGILMNEVKYAAEKEFNDEEFFIPIAYDKLPLIEVYMRAYSETEMKE</sequence>
<dbReference type="EMBL" id="MFGW01000180">
    <property type="protein sequence ID" value="OGF62360.1"/>
    <property type="molecule type" value="Genomic_DNA"/>
</dbReference>
<dbReference type="Pfam" id="PF14371">
    <property type="entry name" value="DUF4412"/>
    <property type="match status" value="1"/>
</dbReference>
<reference evidence="2 3" key="1">
    <citation type="journal article" date="2016" name="Nat. Commun.">
        <title>Thousands of microbial genomes shed light on interconnected biogeochemical processes in an aquifer system.</title>
        <authorList>
            <person name="Anantharaman K."/>
            <person name="Brown C.T."/>
            <person name="Hug L.A."/>
            <person name="Sharon I."/>
            <person name="Castelle C.J."/>
            <person name="Probst A.J."/>
            <person name="Thomas B.C."/>
            <person name="Singh A."/>
            <person name="Wilkins M.J."/>
            <person name="Karaoz U."/>
            <person name="Brodie E.L."/>
            <person name="Williams K.H."/>
            <person name="Hubbard S.S."/>
            <person name="Banfield J.F."/>
        </authorList>
    </citation>
    <scope>NUCLEOTIDE SEQUENCE [LARGE SCALE GENOMIC DNA]</scope>
</reference>
<gene>
    <name evidence="2" type="ORF">A2Y62_17070</name>
</gene>
<accession>A0A1F5VG94</accession>
<dbReference type="AlphaFoldDB" id="A0A1F5VG94"/>
<dbReference type="STRING" id="1817863.A2Y62_17070"/>
<feature type="domain" description="DUF4412" evidence="1">
    <location>
        <begin position="44"/>
        <end position="199"/>
    </location>
</feature>
<evidence type="ECO:0000259" key="1">
    <source>
        <dbReference type="Pfam" id="PF14371"/>
    </source>
</evidence>
<protein>
    <recommendedName>
        <fullName evidence="1">DUF4412 domain-containing protein</fullName>
    </recommendedName>
</protein>
<dbReference type="InterPro" id="IPR025524">
    <property type="entry name" value="DUF4412"/>
</dbReference>
<proteinExistence type="predicted"/>